<dbReference type="PANTHER" id="PTHR10194:SF142">
    <property type="entry name" value="NEUROFIBROMIN"/>
    <property type="match status" value="1"/>
</dbReference>
<accession>A0A3B3XGA7</accession>
<dbReference type="SMART" id="SM00516">
    <property type="entry name" value="SEC14"/>
    <property type="match status" value="1"/>
</dbReference>
<dbReference type="CDD" id="cd00170">
    <property type="entry name" value="SEC14"/>
    <property type="match status" value="1"/>
</dbReference>
<dbReference type="InterPro" id="IPR039360">
    <property type="entry name" value="Ras_GTPase"/>
</dbReference>
<feature type="region of interest" description="Disordered" evidence="3">
    <location>
        <begin position="2709"/>
        <end position="2764"/>
    </location>
</feature>
<evidence type="ECO:0000259" key="5">
    <source>
        <dbReference type="PROSITE" id="PS50191"/>
    </source>
</evidence>
<organism evidence="6 7">
    <name type="scientific">Poecilia mexicana</name>
    <dbReference type="NCBI Taxonomy" id="48701"/>
    <lineage>
        <taxon>Eukaryota</taxon>
        <taxon>Metazoa</taxon>
        <taxon>Chordata</taxon>
        <taxon>Craniata</taxon>
        <taxon>Vertebrata</taxon>
        <taxon>Euteleostomi</taxon>
        <taxon>Actinopterygii</taxon>
        <taxon>Neopterygii</taxon>
        <taxon>Teleostei</taxon>
        <taxon>Neoteleostei</taxon>
        <taxon>Acanthomorphata</taxon>
        <taxon>Ovalentaria</taxon>
        <taxon>Atherinomorphae</taxon>
        <taxon>Cyprinodontiformes</taxon>
        <taxon>Poeciliidae</taxon>
        <taxon>Poeciliinae</taxon>
        <taxon>Poecilia</taxon>
    </lineage>
</organism>
<dbReference type="FunFam" id="1.10.506.10:FF:000017">
    <property type="entry name" value="Neurofibromin 1"/>
    <property type="match status" value="1"/>
</dbReference>
<dbReference type="Pfam" id="PF21877">
    <property type="entry name" value="PH_NF1"/>
    <property type="match status" value="1"/>
</dbReference>
<keyword evidence="2" id="KW-0597">Phosphoprotein</keyword>
<dbReference type="FunFam" id="1.10.506.10:FF:000019">
    <property type="entry name" value="Neurofibromin 1"/>
    <property type="match status" value="1"/>
</dbReference>
<dbReference type="Proteomes" id="UP000261480">
    <property type="component" value="Unplaced"/>
</dbReference>
<keyword evidence="1" id="KW-0343">GTPase activation</keyword>
<dbReference type="FunFam" id="1.10.506.10:FF:000016">
    <property type="entry name" value="Neurofibromin 1"/>
    <property type="match status" value="1"/>
</dbReference>
<feature type="compositionally biased region" description="Polar residues" evidence="3">
    <location>
        <begin position="2724"/>
        <end position="2733"/>
    </location>
</feature>
<sequence>MAAHKPVEWVQAVITRFDEQLPIKVGHQNTHSKVSTDHNKECLINISKYKFSLVISGLTTILKNVNNMRIFGEASEKNLYLSQLIILDTLEKCLAGQSKDSLRLDETMLVKQLLPEICHFIHTYREGHQHAAELRASASAVLFSLSCNNFNAVFSRISTRLQELTVCSEDNVDVHDIELMQYINVDCCKLKRLLQETVLKFRALKKAAQLAVINSLEKAFWNWVENYPDEFTMLYQRPQTDMAEAAEKLFDLVDSFAESAKRKAAVWPLLIILLILCPEITHTISKDTVEESKANKKLFLDNLRKALAGQGGGKQLMESAAIACVKLCKASTYINWEDHSTIFLLVQSIVMDLKTLLFNPTKPFWRGTSSQNADVELMVDCFVSCFRINPHNNQHFKVCLASSSPSTFHFVLVNSLHRIITNSHLDWWPKIDAVYHYSGELRFMFSDTLNRVVQSTGTHATLRMTPSLTFIGKKTTSLKFKEKATEQDTRSYKCLLLALVKLIHADPKLMLHNPVKQASEIQSSTAELITGLVQLVPLNTTTQLSQEAMEALLVLHQPETIELWNPDAPIETFWDISSQVLFLICRKLIGQQMVNRTEVLKWLREILICRNKFLLKNKVPSVSLLVAQCFSGAVTECATMGGGIPICRQAQTKLEVCLYLFLWSPDTEAVLVAMSCFRHLCEEADIRSAADEVPVQTILPNYATFSELASVSTMIGTGRSTLQKRVMALLRRIEHPTPGNIEAWEDTYAKWDQSTKQILNFPKNKADDGQVISVTVHKTFVNVTVSSHNFSVSPQQEWINMTGFLCALGGVCLQQRNTPGLATYSPPMGPLSDRKPSMISVGPGDITNPTPVSRFLDRLLALLVCGHDRVGLHVRTNVKDLLGLELSPALYPMLFNKLKNSIGKFSDAQGQVPITDANTQFVEQTIAIMKNLLDNHTEGSSEHLGQASIETMMLNLVRYVRGLTNVVHAIQVKTKLCQLVEVMMERRDDLSFCQEMKFRNKMVEYLTDWVMGTSNQAADDDIKCLTRDLDQASMEAVVSLLAGLPLQPEEGDGVELMEAKSQLFLKYFTLFMNLLNDCSEVEDEGQTVGGRKRGMSRRLASLRHCTILAMSNLLNANVDSGLMHSIGLGYHKDLQTRATFMEVLTKILQQGTEFDTLAETVLADRFERLVELVTMMGDQGELPIAMALANVVPGSQWDELARVLVTLFDSRHLLYQLLWNMFSKEVELADSMQTLFRGNSLASKIMTFCFKVYGAAYLQKLLEPLLRGVISTPEHISFEVDPTRLEHGENLEENQRNLLQITERFFQAIIGSSSDFPPQLRSVCHCLYQVVSQRFPQNSIGAVGSAMFLRFINPAIVSPYEAGILDKKPLPRVERGLKLMSKILQSIANHVLFTKEEHMRPFNDFVKSNFDSARRFFLDIASDSPPSDSVNHSLSFISDGNVLALHRLLWNNQERIGQYLSSNRDHKAVGRRPFDKMATLLAYLGPPEHKPVADTHWSSLNLTSSKFEEFMTRHQVHEKEEFKALKTLNIFYQAGTSKTGNPVFYYVARRFKTGQINGDLLIYHVLLTLKPYYAKPYEIVVDLTHVGPSNRFKTDFLSKWFVVFPGFAYENVAAVYVYNCNTWVREYTKYHERLLTGLKGSKRLQFIDSPAKLAEHIEQDQQKLPAATLTLEEDLKVFHNALKLAHKDTKVSIKVGSTAVQVTSAERTRVLGQPVFLNDVYYASEIEEICLVDESQFTLTMANQGTPLTFMHQECDAIVQSIIHIRTRWELSQPDSIPQHTKIRPKDVPGTLLNIALLNLGSSDPSLRSAAYNLLCALTCTFNLKIEGQLLETSGLCIPANNTLFIVSISKTLAANEPHLTLEFLEECISGFSKSSIELKHLCLEYMTPWLLNLVRFCKHNDDAKRQRVTAILDKLITMTINEKQMYPSIQAKIWGSLGQITDLLDVVLDSFIKTSATGGLGSIKAEVMADTAVALASGNVKLVSNKVIGRMCKIIDKTCLSPTPTLEQHLMWDDIAILARYMLMLSFNNSLDVAAHLPYLFHVVTLLVATGPLSLRASTHGLVINIIHSLCTCSQLSFSEETKQVLRLSLTEFSLPKFYLLFGISKVKSAAVIAFRSSYRDRSFSPGSYERETFALSSLETVTEALLEIMEACMRDIPTCKWLDQWTELAQKFAFQYNPSLQPRALVVFGCISKRVTHGQIKQIIRILSKGLESCLKGPDNYNSQVLIEATVIALTKLQPLLSKDSPMHKALFWVAVAVLQLDEVNLYSAGTALLEQNLHTLDTMRIFNDKSPEEVFMEIRRPLEWHCKQMDHFVGLNFSANFNFALVGHLLKGKAVSFFTLLTNHLFFLSSAAVLMIFFTTCTFSAALLTVSEEVRSRCSLKHRKSLLISELSVDPVPMETYTSHITNPKCRTVQEPQPWTSPQVSERYLSTHHYPTMGQISPRTRKSMSLDMGQPSQANTKKLLGTRKSFDHLISDSKAPKRPEMEAGMTTPPKMRRVAENDYEIETQRIGNSHLRKVSVSESNVLLDEEVLTDPKIQALLLTVLATQVKYTTDDFDQRILYEYLAEASVVFPKVFPVVYNLLDSKINTVLSMCQDINLLNPVHGIVQSVVYHEESPPQYQPSYLQSFGFNGLWRFAGPFSKQTQIPDYAELIVKFLEALIDSYLPTADEERGEEQLRTPTSPYPPSSQSQLSITANLNLSNSMTSLATSQHSPGVDKENVQLSPSSALSSGGRIRHGSASQVQKQRSAGSFKRPSIKKIV</sequence>
<dbReference type="Ensembl" id="ENSPMET00000021882.1">
    <property type="protein sequence ID" value="ENSPMEP00000014013.1"/>
    <property type="gene ID" value="ENSPMEG00000016521.1"/>
</dbReference>
<name>A0A3B3XGA7_9TELE</name>
<reference evidence="6" key="2">
    <citation type="submission" date="2025-09" db="UniProtKB">
        <authorList>
            <consortium name="Ensembl"/>
        </authorList>
    </citation>
    <scope>IDENTIFICATION</scope>
</reference>
<dbReference type="Pfam" id="PF00616">
    <property type="entry name" value="RasGAP"/>
    <property type="match status" value="2"/>
</dbReference>
<dbReference type="InterPro" id="IPR023152">
    <property type="entry name" value="RasGAP_CS"/>
</dbReference>
<dbReference type="FunFam" id="2.30.29.30:FF:000070">
    <property type="entry name" value="Neurofibromin 1"/>
    <property type="match status" value="1"/>
</dbReference>
<feature type="compositionally biased region" description="Polar residues" evidence="3">
    <location>
        <begin position="2742"/>
        <end position="2752"/>
    </location>
</feature>
<dbReference type="Pfam" id="PF13716">
    <property type="entry name" value="CRAL_TRIO_2"/>
    <property type="match status" value="1"/>
</dbReference>
<feature type="domain" description="CRAL-TRIO" evidence="5">
    <location>
        <begin position="1518"/>
        <end position="1676"/>
    </location>
</feature>
<dbReference type="Gene3D" id="3.40.525.10">
    <property type="entry name" value="CRAL-TRIO lipid binding domain"/>
    <property type="match status" value="1"/>
</dbReference>
<dbReference type="SUPFAM" id="SSF48350">
    <property type="entry name" value="GTPase activation domain, GAP"/>
    <property type="match status" value="1"/>
</dbReference>
<reference evidence="6" key="1">
    <citation type="submission" date="2025-08" db="UniProtKB">
        <authorList>
            <consortium name="Ensembl"/>
        </authorList>
    </citation>
    <scope>IDENTIFICATION</scope>
</reference>
<dbReference type="PROSITE" id="PS00509">
    <property type="entry name" value="RAS_GTPASE_ACTIV_1"/>
    <property type="match status" value="1"/>
</dbReference>
<evidence type="ECO:0000256" key="3">
    <source>
        <dbReference type="SAM" id="MobiDB-lite"/>
    </source>
</evidence>
<dbReference type="FunFam" id="1.10.506.10:FF:000014">
    <property type="entry name" value="Neurofibromin 1"/>
    <property type="match status" value="1"/>
</dbReference>
<evidence type="ECO:0000256" key="1">
    <source>
        <dbReference type="ARBA" id="ARBA00022468"/>
    </source>
</evidence>
<feature type="region of interest" description="Disordered" evidence="3">
    <location>
        <begin position="2438"/>
        <end position="2457"/>
    </location>
</feature>
<dbReference type="InterPro" id="IPR016024">
    <property type="entry name" value="ARM-type_fold"/>
</dbReference>
<dbReference type="InterPro" id="IPR036865">
    <property type="entry name" value="CRAL-TRIO_dom_sf"/>
</dbReference>
<dbReference type="SUPFAM" id="SSF52087">
    <property type="entry name" value="CRAL/TRIO domain"/>
    <property type="match status" value="1"/>
</dbReference>
<evidence type="ECO:0000259" key="4">
    <source>
        <dbReference type="PROSITE" id="PS50018"/>
    </source>
</evidence>
<dbReference type="CDD" id="cd13313">
    <property type="entry name" value="PH_NF1"/>
    <property type="match status" value="1"/>
</dbReference>
<dbReference type="GO" id="GO:0005096">
    <property type="term" value="F:GTPase activator activity"/>
    <property type="evidence" value="ECO:0007669"/>
    <property type="project" value="UniProtKB-KW"/>
</dbReference>
<dbReference type="FunFam" id="3.40.525.10:FF:000004">
    <property type="entry name" value="Neurofibromin 1"/>
    <property type="match status" value="1"/>
</dbReference>
<feature type="region of interest" description="Disordered" evidence="3">
    <location>
        <begin position="2671"/>
        <end position="2694"/>
    </location>
</feature>
<evidence type="ECO:0000313" key="6">
    <source>
        <dbReference type="Ensembl" id="ENSPMEP00000014013.1"/>
    </source>
</evidence>
<dbReference type="InterPro" id="IPR008936">
    <property type="entry name" value="Rho_GTPase_activation_prot"/>
</dbReference>
<dbReference type="InterPro" id="IPR011993">
    <property type="entry name" value="PH-like_dom_sf"/>
</dbReference>
<dbReference type="InterPro" id="IPR001936">
    <property type="entry name" value="RasGAP_dom"/>
</dbReference>
<feature type="domain" description="Ras-GAP" evidence="4">
    <location>
        <begin position="1196"/>
        <end position="1389"/>
    </location>
</feature>
<dbReference type="SMART" id="SM00323">
    <property type="entry name" value="RasGAP"/>
    <property type="match status" value="1"/>
</dbReference>
<proteinExistence type="predicted"/>
<evidence type="ECO:0000313" key="7">
    <source>
        <dbReference type="Proteomes" id="UP000261480"/>
    </source>
</evidence>
<evidence type="ECO:0008006" key="8">
    <source>
        <dbReference type="Google" id="ProtNLM"/>
    </source>
</evidence>
<dbReference type="Gene3D" id="1.10.506.10">
    <property type="entry name" value="GTPase Activation - p120gap, domain 1"/>
    <property type="match status" value="2"/>
</dbReference>
<dbReference type="PROSITE" id="PS50191">
    <property type="entry name" value="CRAL_TRIO"/>
    <property type="match status" value="1"/>
</dbReference>
<keyword evidence="7" id="KW-1185">Reference proteome</keyword>
<dbReference type="PROSITE" id="PS50018">
    <property type="entry name" value="RAS_GTPASE_ACTIV_2"/>
    <property type="match status" value="1"/>
</dbReference>
<dbReference type="STRING" id="48701.ENSPMEP00000014013"/>
<dbReference type="InterPro" id="IPR001251">
    <property type="entry name" value="CRAL-TRIO_dom"/>
</dbReference>
<protein>
    <recommendedName>
        <fullName evidence="8">Neurofibromin 1b</fullName>
    </recommendedName>
</protein>
<dbReference type="InterPro" id="IPR054071">
    <property type="entry name" value="PH_NF1"/>
</dbReference>
<dbReference type="CDD" id="cd05130">
    <property type="entry name" value="RasGAP_Neurofibromin"/>
    <property type="match status" value="1"/>
</dbReference>
<evidence type="ECO:0000256" key="2">
    <source>
        <dbReference type="ARBA" id="ARBA00022553"/>
    </source>
</evidence>
<dbReference type="SUPFAM" id="SSF48371">
    <property type="entry name" value="ARM repeat"/>
    <property type="match status" value="2"/>
</dbReference>
<dbReference type="PANTHER" id="PTHR10194">
    <property type="entry name" value="RAS GTPASE-ACTIVATING PROTEINS"/>
    <property type="match status" value="1"/>
</dbReference>
<dbReference type="Gene3D" id="2.30.29.30">
    <property type="entry name" value="Pleckstrin-homology domain (PH domain)/Phosphotyrosine-binding domain (PTB)"/>
    <property type="match status" value="1"/>
</dbReference>